<organism evidence="2 3">
    <name type="scientific">Carpinus fangiana</name>
    <dbReference type="NCBI Taxonomy" id="176857"/>
    <lineage>
        <taxon>Eukaryota</taxon>
        <taxon>Viridiplantae</taxon>
        <taxon>Streptophyta</taxon>
        <taxon>Embryophyta</taxon>
        <taxon>Tracheophyta</taxon>
        <taxon>Spermatophyta</taxon>
        <taxon>Magnoliopsida</taxon>
        <taxon>eudicotyledons</taxon>
        <taxon>Gunneridae</taxon>
        <taxon>Pentapetalae</taxon>
        <taxon>rosids</taxon>
        <taxon>fabids</taxon>
        <taxon>Fagales</taxon>
        <taxon>Betulaceae</taxon>
        <taxon>Carpinus</taxon>
    </lineage>
</organism>
<dbReference type="Proteomes" id="UP000327013">
    <property type="component" value="Unassembled WGS sequence"/>
</dbReference>
<evidence type="ECO:0000313" key="2">
    <source>
        <dbReference type="EMBL" id="KAB8349640.1"/>
    </source>
</evidence>
<keyword evidence="3" id="KW-1185">Reference proteome</keyword>
<name>A0A5N6KY31_9ROSI</name>
<gene>
    <name evidence="2" type="ORF">FH972_023659</name>
</gene>
<dbReference type="EMBL" id="VIBQ01000014">
    <property type="protein sequence ID" value="KAB8349640.1"/>
    <property type="molecule type" value="Genomic_DNA"/>
</dbReference>
<accession>A0A5N6KY31</accession>
<evidence type="ECO:0000313" key="3">
    <source>
        <dbReference type="Proteomes" id="UP000327013"/>
    </source>
</evidence>
<comment type="caution">
    <text evidence="2">The sequence shown here is derived from an EMBL/GenBank/DDBJ whole genome shotgun (WGS) entry which is preliminary data.</text>
</comment>
<sequence>MTPPLNPKLIPPRGCTHLERPRQKRPGQWKWIEMPLYGCLYIIPPDRLSAGASSFSLPCMIQK</sequence>
<feature type="region of interest" description="Disordered" evidence="1">
    <location>
        <begin position="1"/>
        <end position="21"/>
    </location>
</feature>
<reference evidence="2 3" key="1">
    <citation type="submission" date="2019-06" db="EMBL/GenBank/DDBJ databases">
        <title>A chromosomal-level reference genome of Carpinus fangiana (Coryloideae, Betulaceae).</title>
        <authorList>
            <person name="Yang X."/>
            <person name="Wang Z."/>
            <person name="Zhang L."/>
            <person name="Hao G."/>
            <person name="Liu J."/>
            <person name="Yang Y."/>
        </authorList>
    </citation>
    <scope>NUCLEOTIDE SEQUENCE [LARGE SCALE GENOMIC DNA]</scope>
    <source>
        <strain evidence="2">Cfa_2016G</strain>
        <tissue evidence="2">Leaf</tissue>
    </source>
</reference>
<feature type="compositionally biased region" description="Pro residues" evidence="1">
    <location>
        <begin position="1"/>
        <end position="10"/>
    </location>
</feature>
<dbReference type="AlphaFoldDB" id="A0A5N6KY31"/>
<protein>
    <submittedName>
        <fullName evidence="2">Uncharacterized protein</fullName>
    </submittedName>
</protein>
<evidence type="ECO:0000256" key="1">
    <source>
        <dbReference type="SAM" id="MobiDB-lite"/>
    </source>
</evidence>
<proteinExistence type="predicted"/>